<dbReference type="EMBL" id="MG839015">
    <property type="protein sequence ID" value="AUX82592.1"/>
    <property type="molecule type" value="Genomic_DNA"/>
</dbReference>
<proteinExistence type="predicted"/>
<sequence>MPTEQQQAGEASSQNDNNSTGGEPEEQSQQQDPTPGEGGNGGQQQAAEPVITKDTKIPDDHPLVKALAKANEKVAGLAEAQAQAAKATKLEEELAARPSKEALDTLQTRYDRLEAFLLEAGGPISKALDSRTFTRDLFETDKDVADLVKDWHKANPSATSSALSTAAAGETGKGKHDPNELIRAAFRGTK</sequence>
<dbReference type="Proteomes" id="UP000241884">
    <property type="component" value="Segment"/>
</dbReference>
<name>A0A2L0HLN4_9CAUD</name>
<feature type="region of interest" description="Disordered" evidence="1">
    <location>
        <begin position="154"/>
        <end position="190"/>
    </location>
</feature>
<feature type="compositionally biased region" description="Polar residues" evidence="1">
    <location>
        <begin position="1"/>
        <end position="33"/>
    </location>
</feature>
<feature type="region of interest" description="Disordered" evidence="1">
    <location>
        <begin position="1"/>
        <end position="59"/>
    </location>
</feature>
<evidence type="ECO:0000256" key="1">
    <source>
        <dbReference type="SAM" id="MobiDB-lite"/>
    </source>
</evidence>
<feature type="compositionally biased region" description="Low complexity" evidence="1">
    <location>
        <begin position="157"/>
        <end position="168"/>
    </location>
</feature>
<gene>
    <name evidence="2" type="primary">5</name>
    <name evidence="2" type="ORF">PBI_AUBERGINE_5</name>
</gene>
<protein>
    <submittedName>
        <fullName evidence="2">Scaffolding protein</fullName>
    </submittedName>
</protein>
<accession>A0A2L0HLN4</accession>
<organism evidence="2 3">
    <name type="scientific">Microbacterium phage Aubergine</name>
    <dbReference type="NCBI Taxonomy" id="2079577"/>
    <lineage>
        <taxon>Viruses</taxon>
        <taxon>Duplodnaviria</taxon>
        <taxon>Heunggongvirae</taxon>
        <taxon>Uroviricota</taxon>
        <taxon>Caudoviricetes</taxon>
        <taxon>Ilzatvirus</taxon>
        <taxon>Ilzatvirus ilzat</taxon>
    </lineage>
</organism>
<evidence type="ECO:0000313" key="2">
    <source>
        <dbReference type="EMBL" id="AUX82592.1"/>
    </source>
</evidence>
<reference evidence="3" key="1">
    <citation type="submission" date="2018-01" db="EMBL/GenBank/DDBJ databases">
        <authorList>
            <person name="Gaut B.S."/>
            <person name="Morton B.R."/>
            <person name="Clegg M.T."/>
            <person name="Duvall M.R."/>
        </authorList>
    </citation>
    <scope>NUCLEOTIDE SEQUENCE [LARGE SCALE GENOMIC DNA]</scope>
</reference>
<evidence type="ECO:0000313" key="3">
    <source>
        <dbReference type="Proteomes" id="UP000241884"/>
    </source>
</evidence>